<name>A0A0M8NVG6_9EURO</name>
<evidence type="ECO:0000313" key="3">
    <source>
        <dbReference type="Proteomes" id="UP000037696"/>
    </source>
</evidence>
<feature type="signal peptide" evidence="1">
    <location>
        <begin position="1"/>
        <end position="21"/>
    </location>
</feature>
<evidence type="ECO:0000313" key="2">
    <source>
        <dbReference type="EMBL" id="KOS39618.1"/>
    </source>
</evidence>
<organism evidence="2 3">
    <name type="scientific">Penicillium nordicum</name>
    <dbReference type="NCBI Taxonomy" id="229535"/>
    <lineage>
        <taxon>Eukaryota</taxon>
        <taxon>Fungi</taxon>
        <taxon>Dikarya</taxon>
        <taxon>Ascomycota</taxon>
        <taxon>Pezizomycotina</taxon>
        <taxon>Eurotiomycetes</taxon>
        <taxon>Eurotiomycetidae</taxon>
        <taxon>Eurotiales</taxon>
        <taxon>Aspergillaceae</taxon>
        <taxon>Penicillium</taxon>
    </lineage>
</organism>
<comment type="caution">
    <text evidence="2">The sequence shown here is derived from an EMBL/GenBank/DDBJ whole genome shotgun (WGS) entry which is preliminary data.</text>
</comment>
<accession>A0A0M8NVG6</accession>
<dbReference type="EMBL" id="LHQQ01000195">
    <property type="protein sequence ID" value="KOS39618.1"/>
    <property type="molecule type" value="Genomic_DNA"/>
</dbReference>
<gene>
    <name evidence="2" type="ORF">ACN38_g9538</name>
</gene>
<feature type="chain" id="PRO_5005819319" description="Secreted protein" evidence="1">
    <location>
        <begin position="22"/>
        <end position="96"/>
    </location>
</feature>
<protein>
    <recommendedName>
        <fullName evidence="4">Secreted protein</fullName>
    </recommendedName>
</protein>
<keyword evidence="3" id="KW-1185">Reference proteome</keyword>
<evidence type="ECO:0008006" key="4">
    <source>
        <dbReference type="Google" id="ProtNLM"/>
    </source>
</evidence>
<evidence type="ECO:0000256" key="1">
    <source>
        <dbReference type="SAM" id="SignalP"/>
    </source>
</evidence>
<dbReference type="AlphaFoldDB" id="A0A0M8NVG6"/>
<proteinExistence type="predicted"/>
<reference evidence="2 3" key="1">
    <citation type="submission" date="2015-08" db="EMBL/GenBank/DDBJ databases">
        <title>Genome sequencing of Penicillium nordicum.</title>
        <authorList>
            <person name="Nguyen H.D."/>
            <person name="Seifert K.A."/>
        </authorList>
    </citation>
    <scope>NUCLEOTIDE SEQUENCE [LARGE SCALE GENOMIC DNA]</scope>
    <source>
        <strain evidence="2 3">DAOMC 185683</strain>
    </source>
</reference>
<sequence>MLFLALVYAAAAIGSPKESTACYLLRAIMAPLLSRMAESVWKASSNMNGYEPFYIQGPQHQFAVLLLRRELKIPHDMLSQKRSLNFPSLSRKSMPG</sequence>
<dbReference type="Proteomes" id="UP000037696">
    <property type="component" value="Unassembled WGS sequence"/>
</dbReference>
<keyword evidence="1" id="KW-0732">Signal</keyword>